<feature type="domain" description="Reverse transcriptase/retrotransposon-derived protein RNase H-like" evidence="1">
    <location>
        <begin position="16"/>
        <end position="106"/>
    </location>
</feature>
<dbReference type="SUPFAM" id="SSF56672">
    <property type="entry name" value="DNA/RNA polymerases"/>
    <property type="match status" value="1"/>
</dbReference>
<dbReference type="STRING" id="43700.ENSMALP00000027752"/>
<proteinExistence type="predicted"/>
<dbReference type="InterPro" id="IPR043502">
    <property type="entry name" value="DNA/RNA_pol_sf"/>
</dbReference>
<dbReference type="Proteomes" id="UP000261600">
    <property type="component" value="Unplaced"/>
</dbReference>
<protein>
    <recommendedName>
        <fullName evidence="1">Reverse transcriptase/retrotransposon-derived protein RNase H-like domain-containing protein</fullName>
    </recommendedName>
</protein>
<organism evidence="2 3">
    <name type="scientific">Monopterus albus</name>
    <name type="common">Swamp eel</name>
    <dbReference type="NCBI Taxonomy" id="43700"/>
    <lineage>
        <taxon>Eukaryota</taxon>
        <taxon>Metazoa</taxon>
        <taxon>Chordata</taxon>
        <taxon>Craniata</taxon>
        <taxon>Vertebrata</taxon>
        <taxon>Euteleostomi</taxon>
        <taxon>Actinopterygii</taxon>
        <taxon>Neopterygii</taxon>
        <taxon>Teleostei</taxon>
        <taxon>Neoteleostei</taxon>
        <taxon>Acanthomorphata</taxon>
        <taxon>Anabantaria</taxon>
        <taxon>Synbranchiformes</taxon>
        <taxon>Synbranchidae</taxon>
        <taxon>Monopterus</taxon>
    </lineage>
</organism>
<dbReference type="AlphaFoldDB" id="A0A3Q3R6L1"/>
<evidence type="ECO:0000313" key="3">
    <source>
        <dbReference type="Proteomes" id="UP000261600"/>
    </source>
</evidence>
<reference evidence="2" key="2">
    <citation type="submission" date="2025-09" db="UniProtKB">
        <authorList>
            <consortium name="Ensembl"/>
        </authorList>
    </citation>
    <scope>IDENTIFICATION</scope>
</reference>
<dbReference type="Pfam" id="PF17919">
    <property type="entry name" value="RT_RNaseH_2"/>
    <property type="match status" value="1"/>
</dbReference>
<sequence length="121" mass="13465">VISHISTHNYGSALVWNTQAENAFVDIKQALSHACSLHAPDYSQAFHLDVDEKDSIYNAVLFKRGDDGGGSHNRKVWMHYSAKLDNVERGHPTCVRHVAAIVTQVRADLTSKLPEPQSKED</sequence>
<keyword evidence="3" id="KW-1185">Reference proteome</keyword>
<evidence type="ECO:0000313" key="2">
    <source>
        <dbReference type="Ensembl" id="ENSMALP00000027752.1"/>
    </source>
</evidence>
<evidence type="ECO:0000259" key="1">
    <source>
        <dbReference type="Pfam" id="PF17919"/>
    </source>
</evidence>
<name>A0A3Q3R6L1_MONAL</name>
<dbReference type="Ensembl" id="ENSMALT00000028264.1">
    <property type="protein sequence ID" value="ENSMALP00000027752.1"/>
    <property type="gene ID" value="ENSMALG00000019257.1"/>
</dbReference>
<accession>A0A3Q3R6L1</accession>
<dbReference type="Gene3D" id="3.10.20.370">
    <property type="match status" value="1"/>
</dbReference>
<dbReference type="InterPro" id="IPR041577">
    <property type="entry name" value="RT_RNaseH_2"/>
</dbReference>
<reference evidence="2" key="1">
    <citation type="submission" date="2025-08" db="UniProtKB">
        <authorList>
            <consortium name="Ensembl"/>
        </authorList>
    </citation>
    <scope>IDENTIFICATION</scope>
</reference>